<evidence type="ECO:0000313" key="1">
    <source>
        <dbReference type="EMBL" id="KHN04382.1"/>
    </source>
</evidence>
<dbReference type="AlphaFoldDB" id="A0A0B2P9U3"/>
<organism evidence="1">
    <name type="scientific">Glycine soja</name>
    <name type="common">Wild soybean</name>
    <dbReference type="NCBI Taxonomy" id="3848"/>
    <lineage>
        <taxon>Eukaryota</taxon>
        <taxon>Viridiplantae</taxon>
        <taxon>Streptophyta</taxon>
        <taxon>Embryophyta</taxon>
        <taxon>Tracheophyta</taxon>
        <taxon>Spermatophyta</taxon>
        <taxon>Magnoliopsida</taxon>
        <taxon>eudicotyledons</taxon>
        <taxon>Gunneridae</taxon>
        <taxon>Pentapetalae</taxon>
        <taxon>rosids</taxon>
        <taxon>fabids</taxon>
        <taxon>Fabales</taxon>
        <taxon>Fabaceae</taxon>
        <taxon>Papilionoideae</taxon>
        <taxon>50 kb inversion clade</taxon>
        <taxon>NPAAA clade</taxon>
        <taxon>indigoferoid/millettioid clade</taxon>
        <taxon>Phaseoleae</taxon>
        <taxon>Glycine</taxon>
        <taxon>Glycine subgen. Soja</taxon>
    </lineage>
</organism>
<name>A0A0B2P9U3_GLYSO</name>
<dbReference type="Proteomes" id="UP000053555">
    <property type="component" value="Unassembled WGS sequence"/>
</dbReference>
<sequence length="78" mass="8652">MATLDFDVPMVPADIIVDNCAIYRNHIMDLCIECQANQASATSEKCIVAWGMIQASLVSNSILCKIAFRILYAYLSSY</sequence>
<proteinExistence type="predicted"/>
<protein>
    <submittedName>
        <fullName evidence="1">RING-box protein 1a</fullName>
    </submittedName>
</protein>
<dbReference type="EMBL" id="KN669280">
    <property type="protein sequence ID" value="KHN04382.1"/>
    <property type="molecule type" value="Genomic_DNA"/>
</dbReference>
<accession>A0A0B2P9U3</accession>
<gene>
    <name evidence="1" type="ORF">glysoja_038024</name>
</gene>
<reference evidence="1" key="1">
    <citation type="submission" date="2014-07" db="EMBL/GenBank/DDBJ databases">
        <title>Identification of a novel salt tolerance gene in wild soybean by whole-genome sequencing.</title>
        <authorList>
            <person name="Lam H.-M."/>
            <person name="Qi X."/>
            <person name="Li M.-W."/>
            <person name="Liu X."/>
            <person name="Xie M."/>
            <person name="Ni M."/>
            <person name="Xu X."/>
        </authorList>
    </citation>
    <scope>NUCLEOTIDE SEQUENCE [LARGE SCALE GENOMIC DNA]</scope>
    <source>
        <tissue evidence="1">Root</tissue>
    </source>
</reference>
<dbReference type="InterPro" id="IPR013083">
    <property type="entry name" value="Znf_RING/FYVE/PHD"/>
</dbReference>
<dbReference type="Gene3D" id="3.30.40.10">
    <property type="entry name" value="Zinc/RING finger domain, C3HC4 (zinc finger)"/>
    <property type="match status" value="1"/>
</dbReference>
<dbReference type="SUPFAM" id="SSF57850">
    <property type="entry name" value="RING/U-box"/>
    <property type="match status" value="1"/>
</dbReference>